<keyword evidence="4" id="KW-0677">Repeat</keyword>
<dbReference type="OMA" id="EYVFNVF"/>
<dbReference type="SMART" id="SM00054">
    <property type="entry name" value="EFh"/>
    <property type="match status" value="3"/>
</dbReference>
<dbReference type="OrthoDB" id="191686at2759"/>
<protein>
    <submittedName>
        <fullName evidence="8">Frequenin-1</fullName>
    </submittedName>
</protein>
<evidence type="ECO:0000256" key="3">
    <source>
        <dbReference type="ARBA" id="ARBA00022723"/>
    </source>
</evidence>
<dbReference type="PANTHER" id="PTHR23055">
    <property type="entry name" value="CALCIUM BINDING PROTEINS"/>
    <property type="match status" value="1"/>
</dbReference>
<evidence type="ECO:0000256" key="1">
    <source>
        <dbReference type="ARBA" id="ARBA00006049"/>
    </source>
</evidence>
<dbReference type="PRINTS" id="PR00450">
    <property type="entry name" value="RECOVERIN"/>
</dbReference>
<name>F2UR99_SALR5</name>
<dbReference type="PROSITE" id="PS50222">
    <property type="entry name" value="EF_HAND_2"/>
    <property type="match status" value="3"/>
</dbReference>
<dbReference type="GO" id="GO:0005509">
    <property type="term" value="F:calcium ion binding"/>
    <property type="evidence" value="ECO:0007669"/>
    <property type="project" value="InterPro"/>
</dbReference>
<dbReference type="Proteomes" id="UP000007799">
    <property type="component" value="Unassembled WGS sequence"/>
</dbReference>
<proteinExistence type="inferred from homology"/>
<evidence type="ECO:0000256" key="6">
    <source>
        <dbReference type="ARBA" id="ARBA00023288"/>
    </source>
</evidence>
<dbReference type="RefSeq" id="XP_004988264.1">
    <property type="nucleotide sequence ID" value="XM_004988207.1"/>
</dbReference>
<keyword evidence="9" id="KW-1185">Reference proteome</keyword>
<organism evidence="9">
    <name type="scientific">Salpingoeca rosetta (strain ATCC 50818 / BSB-021)</name>
    <dbReference type="NCBI Taxonomy" id="946362"/>
    <lineage>
        <taxon>Eukaryota</taxon>
        <taxon>Choanoflagellata</taxon>
        <taxon>Craspedida</taxon>
        <taxon>Salpingoecidae</taxon>
        <taxon>Salpingoeca</taxon>
    </lineage>
</organism>
<dbReference type="FunCoup" id="F2UR99">
    <property type="interactions" value="941"/>
</dbReference>
<sequence length="230" mass="26103">MSLTMSCNYSVFVVQDSFTRRGVRVCCRLSHTYTHTHTAKMGKGSSKLKPQQIDELVSETKFTSQELQQWYKAFTKDCPSGLLDKDGFADIYRQFFPEGDAAKFAEYVFNTFDKDGDGTINFREFMCALSVTARGDADEKLDWAFSLYDLDNDGFITKEEMTQIVASIYRMVSSSVKLPDDESTPEKRVDKIFAAMDKNSDGKLTKEEFREGARQDSSIMQALSLYDGLV</sequence>
<dbReference type="eggNOG" id="KOG0044">
    <property type="taxonomic scope" value="Eukaryota"/>
</dbReference>
<evidence type="ECO:0000259" key="7">
    <source>
        <dbReference type="PROSITE" id="PS50222"/>
    </source>
</evidence>
<dbReference type="SUPFAM" id="SSF47473">
    <property type="entry name" value="EF-hand"/>
    <property type="match status" value="1"/>
</dbReference>
<evidence type="ECO:0000256" key="4">
    <source>
        <dbReference type="ARBA" id="ARBA00022737"/>
    </source>
</evidence>
<keyword evidence="2" id="KW-0519">Myristate</keyword>
<dbReference type="FunFam" id="1.10.238.10:FF:000009">
    <property type="entry name" value="Visinin-like protein 1"/>
    <property type="match status" value="1"/>
</dbReference>
<keyword evidence="3" id="KW-0479">Metal-binding</keyword>
<feature type="domain" description="EF-hand" evidence="7">
    <location>
        <begin position="136"/>
        <end position="171"/>
    </location>
</feature>
<gene>
    <name evidence="8" type="ORF">PTSG_10880</name>
</gene>
<dbReference type="CDD" id="cd00051">
    <property type="entry name" value="EFh"/>
    <property type="match status" value="2"/>
</dbReference>
<dbReference type="STRING" id="946362.F2UR99"/>
<dbReference type="InterPro" id="IPR011992">
    <property type="entry name" value="EF-hand-dom_pair"/>
</dbReference>
<dbReference type="Pfam" id="PF00036">
    <property type="entry name" value="EF-hand_1"/>
    <property type="match status" value="1"/>
</dbReference>
<dbReference type="PANTHER" id="PTHR23055:SF178">
    <property type="entry name" value="NEUROCALCIN HOMOLOG"/>
    <property type="match status" value="1"/>
</dbReference>
<dbReference type="EMBL" id="GL832991">
    <property type="protein sequence ID" value="EGD80202.1"/>
    <property type="molecule type" value="Genomic_DNA"/>
</dbReference>
<comment type="similarity">
    <text evidence="1">Belongs to the recoverin family.</text>
</comment>
<keyword evidence="5" id="KW-0106">Calcium</keyword>
<dbReference type="InterPro" id="IPR002048">
    <property type="entry name" value="EF_hand_dom"/>
</dbReference>
<evidence type="ECO:0000313" key="9">
    <source>
        <dbReference type="Proteomes" id="UP000007799"/>
    </source>
</evidence>
<evidence type="ECO:0000256" key="2">
    <source>
        <dbReference type="ARBA" id="ARBA00022707"/>
    </source>
</evidence>
<dbReference type="AlphaFoldDB" id="F2UR99"/>
<reference evidence="8" key="1">
    <citation type="submission" date="2009-08" db="EMBL/GenBank/DDBJ databases">
        <title>Annotation of Salpingoeca rosetta.</title>
        <authorList>
            <consortium name="The Broad Institute Genome Sequencing Platform"/>
            <person name="Russ C."/>
            <person name="Cuomo C."/>
            <person name="Burger G."/>
            <person name="Gray M.W."/>
            <person name="Holland P.W.H."/>
            <person name="King N."/>
            <person name="Lang F.B.F."/>
            <person name="Roger A.J."/>
            <person name="Ruiz-Trillo I."/>
            <person name="Young S.K."/>
            <person name="Zeng Q."/>
            <person name="Gargeya S."/>
            <person name="Alvarado L."/>
            <person name="Berlin A."/>
            <person name="Chapman S.B."/>
            <person name="Chen Z."/>
            <person name="Freedman E."/>
            <person name="Gellesch M."/>
            <person name="Goldberg J."/>
            <person name="Griggs A."/>
            <person name="Gujja S."/>
            <person name="Heilman E."/>
            <person name="Heiman D."/>
            <person name="Howarth C."/>
            <person name="Mehta T."/>
            <person name="Neiman D."/>
            <person name="Pearson M."/>
            <person name="Roberts A."/>
            <person name="Saif S."/>
            <person name="Shea T."/>
            <person name="Shenoy N."/>
            <person name="Sisk P."/>
            <person name="Stolte C."/>
            <person name="Sykes S."/>
            <person name="White J."/>
            <person name="Yandava C."/>
            <person name="Haas B."/>
            <person name="Nusbaum C."/>
            <person name="Birren B."/>
        </authorList>
    </citation>
    <scope>NUCLEOTIDE SEQUENCE [LARGE SCALE GENOMIC DNA]</scope>
    <source>
        <strain evidence="8">ATCC 50818</strain>
    </source>
</reference>
<dbReference type="KEGG" id="sre:PTSG_10880"/>
<dbReference type="Gene3D" id="1.10.238.10">
    <property type="entry name" value="EF-hand"/>
    <property type="match status" value="1"/>
</dbReference>
<dbReference type="GeneID" id="16068791"/>
<dbReference type="InterPro" id="IPR028846">
    <property type="entry name" value="Recoverin"/>
</dbReference>
<accession>F2UR99</accession>
<dbReference type="PROSITE" id="PS00018">
    <property type="entry name" value="EF_HAND_1"/>
    <property type="match status" value="3"/>
</dbReference>
<dbReference type="InterPro" id="IPR018247">
    <property type="entry name" value="EF_Hand_1_Ca_BS"/>
</dbReference>
<dbReference type="Pfam" id="PF13499">
    <property type="entry name" value="EF-hand_7"/>
    <property type="match status" value="1"/>
</dbReference>
<evidence type="ECO:0000256" key="5">
    <source>
        <dbReference type="ARBA" id="ARBA00022837"/>
    </source>
</evidence>
<dbReference type="InParanoid" id="F2UR99"/>
<feature type="domain" description="EF-hand" evidence="7">
    <location>
        <begin position="184"/>
        <end position="219"/>
    </location>
</feature>
<keyword evidence="6" id="KW-0449">Lipoprotein</keyword>
<evidence type="ECO:0000313" key="8">
    <source>
        <dbReference type="EMBL" id="EGD80202.1"/>
    </source>
</evidence>
<feature type="domain" description="EF-hand" evidence="7">
    <location>
        <begin position="100"/>
        <end position="135"/>
    </location>
</feature>